<comment type="caution">
    <text evidence="2">The sequence shown here is derived from an EMBL/GenBank/DDBJ whole genome shotgun (WGS) entry which is preliminary data.</text>
</comment>
<keyword evidence="3" id="KW-1185">Reference proteome</keyword>
<gene>
    <name evidence="2" type="ORF">EZV76_15870</name>
</gene>
<organism evidence="2 3">
    <name type="scientific">Flagellimonas alvinocaridis</name>
    <dbReference type="NCBI Taxonomy" id="2530200"/>
    <lineage>
        <taxon>Bacteria</taxon>
        <taxon>Pseudomonadati</taxon>
        <taxon>Bacteroidota</taxon>
        <taxon>Flavobacteriia</taxon>
        <taxon>Flavobacteriales</taxon>
        <taxon>Flavobacteriaceae</taxon>
        <taxon>Flagellimonas</taxon>
    </lineage>
</organism>
<dbReference type="EMBL" id="SNTZ01000016">
    <property type="protein sequence ID" value="THV57093.1"/>
    <property type="molecule type" value="Genomic_DNA"/>
</dbReference>
<proteinExistence type="predicted"/>
<dbReference type="CDD" id="cd00293">
    <property type="entry name" value="USP-like"/>
    <property type="match status" value="1"/>
</dbReference>
<feature type="domain" description="UspA" evidence="1">
    <location>
        <begin position="11"/>
        <end position="145"/>
    </location>
</feature>
<dbReference type="Gene3D" id="3.40.50.12370">
    <property type="match status" value="1"/>
</dbReference>
<evidence type="ECO:0000313" key="2">
    <source>
        <dbReference type="EMBL" id="THV57093.1"/>
    </source>
</evidence>
<dbReference type="Proteomes" id="UP000310406">
    <property type="component" value="Unassembled WGS sequence"/>
</dbReference>
<sequence>MIPKKNDPKYRISVVLDLSKNSDQVFINAVEMAKTINASIEVLHVKPAIDVVKRESQFSAIDTIYKDDRETRAKMHSLIQHVPVGEELPIAYTLVYGNVKNTVKEHLEQHKPDIVILGKRRNRLGLWADSLTDFVVSEAKTNVLIMGEDHKFHTFRDLNLGFFGNEMQLKGLEIIKDLKRDNDKPVRLFQIKNQDANEPQQENLWKKTVSYVFTEGSNAMDGLVSYVARTNTQLLCVHNKAQARHLVRKSNVPIFVMA</sequence>
<dbReference type="OrthoDB" id="1198867at2"/>
<protein>
    <submittedName>
        <fullName evidence="2">Universal stress protein</fullName>
    </submittedName>
</protein>
<name>A0A4S8RFG9_9FLAO</name>
<dbReference type="SUPFAM" id="SSF52402">
    <property type="entry name" value="Adenine nucleotide alpha hydrolases-like"/>
    <property type="match status" value="1"/>
</dbReference>
<accession>A0A4S8RFG9</accession>
<dbReference type="RefSeq" id="WP_136567534.1">
    <property type="nucleotide sequence ID" value="NZ_SNTZ01000016.1"/>
</dbReference>
<reference evidence="2 3" key="1">
    <citation type="submission" date="2019-03" db="EMBL/GenBank/DDBJ databases">
        <title>Muricauda SCR12 sp.nov, a marine bacterium isolated from Pacific Ocean:the Okinawa trough.</title>
        <authorList>
            <person name="Liu L."/>
        </authorList>
    </citation>
    <scope>NUCLEOTIDE SEQUENCE [LARGE SCALE GENOMIC DNA]</scope>
    <source>
        <strain evidence="2 3">SCR12</strain>
    </source>
</reference>
<dbReference type="Pfam" id="PF00582">
    <property type="entry name" value="Usp"/>
    <property type="match status" value="1"/>
</dbReference>
<evidence type="ECO:0000313" key="3">
    <source>
        <dbReference type="Proteomes" id="UP000310406"/>
    </source>
</evidence>
<dbReference type="InterPro" id="IPR006016">
    <property type="entry name" value="UspA"/>
</dbReference>
<evidence type="ECO:0000259" key="1">
    <source>
        <dbReference type="Pfam" id="PF00582"/>
    </source>
</evidence>
<dbReference type="AlphaFoldDB" id="A0A4S8RFG9"/>